<evidence type="ECO:0000313" key="1">
    <source>
        <dbReference type="EMBL" id="QHB42728.1"/>
    </source>
</evidence>
<proteinExistence type="predicted"/>
<evidence type="ECO:0000313" key="2">
    <source>
        <dbReference type="Proteomes" id="UP000464544"/>
    </source>
</evidence>
<reference evidence="1 2" key="1">
    <citation type="submission" date="2019-12" db="EMBL/GenBank/DDBJ databases">
        <title>Phage VP-HS15 from Vibrio parahaemolyticus.</title>
        <authorList>
            <person name="Liu X.-Q."/>
        </authorList>
    </citation>
    <scope>NUCLEOTIDE SEQUENCE [LARGE SCALE GENOMIC DNA]</scope>
</reference>
<sequence length="236" mass="25512">MSRKDNSIAQKVPVLTRLSEPAKVLTVEDLFNPEHPVNNSSESGKAAGMSVIIDGHTWVAEGSGASDSWYRLQKHVEQQRAILRTVGNTSSVSSDGSFTYQTAEVDSLLPVEPFLAGEWEISSNLVQLTYQGEECVFRFNLSGDVSTDDSQGTGDNIGVQIYDVSSGEGLTGATKIIPVAKVQGSSISISDFTLVGYARVKAGDVFRFEVTSDFSADLLVNNILLDIEPQDILLYL</sequence>
<dbReference type="EMBL" id="MN807240">
    <property type="protein sequence ID" value="QHB42728.1"/>
    <property type="molecule type" value="Genomic_DNA"/>
</dbReference>
<accession>A0A6B9LK69</accession>
<organism evidence="1 2">
    <name type="scientific">Vibrio phage VP-HS15</name>
    <dbReference type="NCBI Taxonomy" id="2686284"/>
    <lineage>
        <taxon>Viruses</taxon>
        <taxon>Duplodnaviria</taxon>
        <taxon>Heunggongvirae</taxon>
        <taxon>Uroviricota</taxon>
        <taxon>Caudoviricetes</taxon>
        <taxon>Autographivirales</taxon>
        <taxon>Autosignataviridae</taxon>
        <taxon>Colwellvirinae</taxon>
        <taxon>Kaohsiungvirus</taxon>
        <taxon>Kaohsiungvirus VPHS15</taxon>
    </lineage>
</organism>
<keyword evidence="2" id="KW-1185">Reference proteome</keyword>
<name>A0A6B9LK69_9CAUD</name>
<dbReference type="Proteomes" id="UP000464544">
    <property type="component" value="Segment"/>
</dbReference>
<protein>
    <submittedName>
        <fullName evidence="1">Uncharacterized protein</fullName>
    </submittedName>
</protein>